<dbReference type="InterPro" id="IPR036869">
    <property type="entry name" value="J_dom_sf"/>
</dbReference>
<dbReference type="Gene3D" id="1.10.287.110">
    <property type="entry name" value="DnaJ domain"/>
    <property type="match status" value="1"/>
</dbReference>
<dbReference type="SUPFAM" id="SSF46565">
    <property type="entry name" value="Chaperone J-domain"/>
    <property type="match status" value="1"/>
</dbReference>
<evidence type="ECO:0000313" key="1">
    <source>
        <dbReference type="EMBL" id="PXF42486.1"/>
    </source>
</evidence>
<dbReference type="AlphaFoldDB" id="A0A2V3IK63"/>
<organism evidence="1 2">
    <name type="scientific">Gracilariopsis chorda</name>
    <dbReference type="NCBI Taxonomy" id="448386"/>
    <lineage>
        <taxon>Eukaryota</taxon>
        <taxon>Rhodophyta</taxon>
        <taxon>Florideophyceae</taxon>
        <taxon>Rhodymeniophycidae</taxon>
        <taxon>Gracilariales</taxon>
        <taxon>Gracilariaceae</taxon>
        <taxon>Gracilariopsis</taxon>
    </lineage>
</organism>
<keyword evidence="2" id="KW-1185">Reference proteome</keyword>
<gene>
    <name evidence="1" type="ORF">BWQ96_07795</name>
</gene>
<sequence length="151" mass="17331">MTPKPTLPDTPQKALRHFNMNATLPDTPQKALRHFNMIATLPDTPQEALRYFNMIEDRTTPLLRLFCFSSSSAPLRSVKNAYRHLAALVHPDRCQTDARRTTCSMMTLSRAMNILQSEVLFQQIFQDTTEVKEFVLKSSVMYSIAETNHEL</sequence>
<accession>A0A2V3IK63</accession>
<reference evidence="1 2" key="1">
    <citation type="journal article" date="2018" name="Mol. Biol. Evol.">
        <title>Analysis of the draft genome of the red seaweed Gracilariopsis chorda provides insights into genome size evolution in Rhodophyta.</title>
        <authorList>
            <person name="Lee J."/>
            <person name="Yang E.C."/>
            <person name="Graf L."/>
            <person name="Yang J.H."/>
            <person name="Qiu H."/>
            <person name="Zel Zion U."/>
            <person name="Chan C.X."/>
            <person name="Stephens T.G."/>
            <person name="Weber A.P.M."/>
            <person name="Boo G.H."/>
            <person name="Boo S.M."/>
            <person name="Kim K.M."/>
            <person name="Shin Y."/>
            <person name="Jung M."/>
            <person name="Lee S.J."/>
            <person name="Yim H.S."/>
            <person name="Lee J.H."/>
            <person name="Bhattacharya D."/>
            <person name="Yoon H.S."/>
        </authorList>
    </citation>
    <scope>NUCLEOTIDE SEQUENCE [LARGE SCALE GENOMIC DNA]</scope>
    <source>
        <strain evidence="1 2">SKKU-2015</strain>
        <tissue evidence="1">Whole body</tissue>
    </source>
</reference>
<protein>
    <recommendedName>
        <fullName evidence="3">J domain-containing protein</fullName>
    </recommendedName>
</protein>
<name>A0A2V3IK63_9FLOR</name>
<proteinExistence type="predicted"/>
<dbReference type="EMBL" id="NBIV01000161">
    <property type="protein sequence ID" value="PXF42486.1"/>
    <property type="molecule type" value="Genomic_DNA"/>
</dbReference>
<evidence type="ECO:0000313" key="2">
    <source>
        <dbReference type="Proteomes" id="UP000247409"/>
    </source>
</evidence>
<comment type="caution">
    <text evidence="1">The sequence shown here is derived from an EMBL/GenBank/DDBJ whole genome shotgun (WGS) entry which is preliminary data.</text>
</comment>
<evidence type="ECO:0008006" key="3">
    <source>
        <dbReference type="Google" id="ProtNLM"/>
    </source>
</evidence>
<dbReference type="Proteomes" id="UP000247409">
    <property type="component" value="Unassembled WGS sequence"/>
</dbReference>